<protein>
    <recommendedName>
        <fullName evidence="3">Transposase</fullName>
    </recommendedName>
</protein>
<name>A0ABQ5WZK0_9PROT</name>
<dbReference type="Proteomes" id="UP001156672">
    <property type="component" value="Unassembled WGS sequence"/>
</dbReference>
<proteinExistence type="predicted"/>
<gene>
    <name evidence="1" type="ORF">GCM10007866_14470</name>
</gene>
<evidence type="ECO:0000313" key="1">
    <source>
        <dbReference type="EMBL" id="GLQ68996.1"/>
    </source>
</evidence>
<reference evidence="2" key="1">
    <citation type="journal article" date="2019" name="Int. J. Syst. Evol. Microbiol.">
        <title>The Global Catalogue of Microorganisms (GCM) 10K type strain sequencing project: providing services to taxonomists for standard genome sequencing and annotation.</title>
        <authorList>
            <consortium name="The Broad Institute Genomics Platform"/>
            <consortium name="The Broad Institute Genome Sequencing Center for Infectious Disease"/>
            <person name="Wu L."/>
            <person name="Ma J."/>
        </authorList>
    </citation>
    <scope>NUCLEOTIDE SEQUENCE [LARGE SCALE GENOMIC DNA]</scope>
    <source>
        <strain evidence="2">NBRC 3250</strain>
    </source>
</reference>
<evidence type="ECO:0000313" key="2">
    <source>
        <dbReference type="Proteomes" id="UP001156672"/>
    </source>
</evidence>
<organism evidence="1 2">
    <name type="scientific">Gluconobacter albidus</name>
    <dbReference type="NCBI Taxonomy" id="318683"/>
    <lineage>
        <taxon>Bacteria</taxon>
        <taxon>Pseudomonadati</taxon>
        <taxon>Pseudomonadota</taxon>
        <taxon>Alphaproteobacteria</taxon>
        <taxon>Acetobacterales</taxon>
        <taxon>Acetobacteraceae</taxon>
        <taxon>Gluconobacter</taxon>
    </lineage>
</organism>
<accession>A0ABQ5WZK0</accession>
<dbReference type="RefSeq" id="WP_145995656.1">
    <property type="nucleotide sequence ID" value="NZ_BEWL01000019.1"/>
</dbReference>
<keyword evidence="2" id="KW-1185">Reference proteome</keyword>
<evidence type="ECO:0008006" key="3">
    <source>
        <dbReference type="Google" id="ProtNLM"/>
    </source>
</evidence>
<sequence length="84" mass="9183">MSSFTLSLDLREHVVTAVSTGPSRRQVAARFGVSTLRSCCTNPQYYCQSASGDRLSHQIEVQAEHVNALMIAQKDDQTGAKILT</sequence>
<comment type="caution">
    <text evidence="1">The sequence shown here is derived from an EMBL/GenBank/DDBJ whole genome shotgun (WGS) entry which is preliminary data.</text>
</comment>
<dbReference type="EMBL" id="BSNW01000014">
    <property type="protein sequence ID" value="GLQ68996.1"/>
    <property type="molecule type" value="Genomic_DNA"/>
</dbReference>